<sequence length="945" mass="101024">MPAVAVAPSIKQALRRITAKDSPRPQDPDVVHRRFNLGEFHLFSSAKPRSMAGKFWDSDSESDYEDLGDADSLAMNLAAQKSSQDPAKVLVPTPPPHQPRPAAICRSAAGETAKQPGTNKMEVARPVRPPWKQLWKGPLPPPRITPPVTLGQFLPEMKKTGKRRADPIIAPVRIPNLTGPTFANAKQSSNPSVPNPGPHQAFPRLGSGAVLVSSSAATSALAKGNPRRRLISPTVPPHLLPPKPTYRDVLMAGRGRWFRRRNSPGRGSADRQAPADRQVANSAAPGRNGGQPGRGRGNQARSGRVDQVERACDLQADRDRGVRPDRGRGRGAPHAAGGNGGPNAPTGRGTAGVRGGAPLPPQAPAAGDQPSSGSGSGEGNQRHGPDQGREASEPTAEERGKSKRKRSGNLECTICLEDHFTNQCHLLRGPKPSVTYCGAAEDGMGFFQIQAANLNDIVASDLNSAAAQITVESGEVSSRLLVTELSRLVPVHWKWEVQELDSHVFVVPFPSKEELDRLVAVGTVTTKNKEGTLLFEEFVDDVQPIKVLDKVWVTVTKVPRLLRSFLPLWAVGTIIGETQKVDIYHLRQTGEVRILVAVFDVQKIPKYADVCVKGSMYRLYFKPDEVAPKIFNPEDDDLLGDDDKDLDGDGDREMEEADDAPKPQDFEKGKSTSASDGTLPSHSQSGAYHKQAALIQEAIDLACEQLFEEISIKVMVEKEGGEEWKRYSPLTEEELATYNSMITPPIKPHPFMFADEVVEAGGELNPSLGFDGGLPLLSYPASPVADVEEDVTLHPPTPPSLSVEEGLGGVSGPLPMVGQPIGAAPLPSLLMGQPGTLGEQPIGAGPLPAGLPERPATHALLLEGQQTIGGGTGPLPPPAAEDEVAAMGKATAPAFTKLRRSSRNVGKADEHTLHKVERLALKKNLESSGYFQGSLLATLLGPVAA</sequence>
<dbReference type="PANTHER" id="PTHR33170:SF50">
    <property type="entry name" value="DUF4283 DOMAIN-CONTAINING PROTEIN"/>
    <property type="match status" value="1"/>
</dbReference>
<feature type="compositionally biased region" description="Basic and acidic residues" evidence="1">
    <location>
        <begin position="303"/>
        <end position="328"/>
    </location>
</feature>
<name>A0A8T0P7A5_PANVG</name>
<evidence type="ECO:0000313" key="2">
    <source>
        <dbReference type="EMBL" id="KAG2555176.1"/>
    </source>
</evidence>
<gene>
    <name evidence="2" type="ORF">PVAP13_9KG564500</name>
</gene>
<organism evidence="2 3">
    <name type="scientific">Panicum virgatum</name>
    <name type="common">Blackwell switchgrass</name>
    <dbReference type="NCBI Taxonomy" id="38727"/>
    <lineage>
        <taxon>Eukaryota</taxon>
        <taxon>Viridiplantae</taxon>
        <taxon>Streptophyta</taxon>
        <taxon>Embryophyta</taxon>
        <taxon>Tracheophyta</taxon>
        <taxon>Spermatophyta</taxon>
        <taxon>Magnoliopsida</taxon>
        <taxon>Liliopsida</taxon>
        <taxon>Poales</taxon>
        <taxon>Poaceae</taxon>
        <taxon>PACMAD clade</taxon>
        <taxon>Panicoideae</taxon>
        <taxon>Panicodae</taxon>
        <taxon>Paniceae</taxon>
        <taxon>Panicinae</taxon>
        <taxon>Panicum</taxon>
        <taxon>Panicum sect. Hiantes</taxon>
    </lineage>
</organism>
<keyword evidence="3" id="KW-1185">Reference proteome</keyword>
<feature type="compositionally biased region" description="Basic and acidic residues" evidence="1">
    <location>
        <begin position="380"/>
        <end position="400"/>
    </location>
</feature>
<evidence type="ECO:0000313" key="3">
    <source>
        <dbReference type="Proteomes" id="UP000823388"/>
    </source>
</evidence>
<feature type="region of interest" description="Disordered" evidence="1">
    <location>
        <begin position="632"/>
        <end position="685"/>
    </location>
</feature>
<reference evidence="2" key="1">
    <citation type="submission" date="2020-05" db="EMBL/GenBank/DDBJ databases">
        <title>WGS assembly of Panicum virgatum.</title>
        <authorList>
            <person name="Lovell J.T."/>
            <person name="Jenkins J."/>
            <person name="Shu S."/>
            <person name="Juenger T.E."/>
            <person name="Schmutz J."/>
        </authorList>
    </citation>
    <scope>NUCLEOTIDE SEQUENCE</scope>
    <source>
        <strain evidence="2">AP13</strain>
    </source>
</reference>
<evidence type="ECO:0008006" key="4">
    <source>
        <dbReference type="Google" id="ProtNLM"/>
    </source>
</evidence>
<dbReference type="Proteomes" id="UP000823388">
    <property type="component" value="Chromosome 9K"/>
</dbReference>
<dbReference type="EMBL" id="CM029053">
    <property type="protein sequence ID" value="KAG2555176.1"/>
    <property type="molecule type" value="Genomic_DNA"/>
</dbReference>
<feature type="compositionally biased region" description="Low complexity" evidence="1">
    <location>
        <begin position="332"/>
        <end position="348"/>
    </location>
</feature>
<feature type="compositionally biased region" description="Basic and acidic residues" evidence="1">
    <location>
        <begin position="659"/>
        <end position="670"/>
    </location>
</feature>
<feature type="compositionally biased region" description="Polar residues" evidence="1">
    <location>
        <begin position="671"/>
        <end position="685"/>
    </location>
</feature>
<proteinExistence type="predicted"/>
<protein>
    <recommendedName>
        <fullName evidence="4">DUF4283 domain-containing protein</fullName>
    </recommendedName>
</protein>
<evidence type="ECO:0000256" key="1">
    <source>
        <dbReference type="SAM" id="MobiDB-lite"/>
    </source>
</evidence>
<accession>A0A8T0P7A5</accession>
<feature type="compositionally biased region" description="Pro residues" evidence="1">
    <location>
        <begin position="234"/>
        <end position="244"/>
    </location>
</feature>
<comment type="caution">
    <text evidence="2">The sequence shown here is derived from an EMBL/GenBank/DDBJ whole genome shotgun (WGS) entry which is preliminary data.</text>
</comment>
<dbReference type="AlphaFoldDB" id="A0A8T0P7A5"/>
<feature type="compositionally biased region" description="Gly residues" evidence="1">
    <location>
        <begin position="287"/>
        <end position="296"/>
    </location>
</feature>
<feature type="compositionally biased region" description="Acidic residues" evidence="1">
    <location>
        <begin position="633"/>
        <end position="658"/>
    </location>
</feature>
<feature type="region of interest" description="Disordered" evidence="1">
    <location>
        <begin position="219"/>
        <end position="407"/>
    </location>
</feature>
<dbReference type="PANTHER" id="PTHR33170">
    <property type="entry name" value="DUF4283 DOMAIN-CONTAINING PROTEIN-RELATED"/>
    <property type="match status" value="1"/>
</dbReference>